<keyword evidence="3" id="KW-0255">Endonuclease</keyword>
<dbReference type="Pfam" id="PF13392">
    <property type="entry name" value="HNH_3"/>
    <property type="match status" value="1"/>
</dbReference>
<dbReference type="GO" id="GO:0004519">
    <property type="term" value="F:endonuclease activity"/>
    <property type="evidence" value="ECO:0007669"/>
    <property type="project" value="UniProtKB-KW"/>
</dbReference>
<evidence type="ECO:0000313" key="3">
    <source>
        <dbReference type="EMBL" id="DAG02287.1"/>
    </source>
</evidence>
<sequence length="188" mass="21413">MKFRAEHYAYCCQHRTLPRKELTERFNAYFGTNHSVSTINNYCKRKGIKTGRKGRYGPGHTPKDGSAPPPASGFKKGNKCWKERPVGSIRMDKDGYQIVKIAQNQWRPLHNVEWEKQHGKIPAGYCLRFLDGDKTNCAVENLALVPRGANMRINSRMVGMKQWIHDAESHQAVINTAIIEHLTGKNHA</sequence>
<protein>
    <submittedName>
        <fullName evidence="3">Homing endonuclease</fullName>
    </submittedName>
</protein>
<evidence type="ECO:0000256" key="1">
    <source>
        <dbReference type="SAM" id="MobiDB-lite"/>
    </source>
</evidence>
<keyword evidence="3" id="KW-0378">Hydrolase</keyword>
<name>A0A8S5V6Q4_9CAUD</name>
<accession>A0A8S5V6Q4</accession>
<dbReference type="SUPFAM" id="SSF54060">
    <property type="entry name" value="His-Me finger endonucleases"/>
    <property type="match status" value="1"/>
</dbReference>
<feature type="region of interest" description="Disordered" evidence="1">
    <location>
        <begin position="50"/>
        <end position="78"/>
    </location>
</feature>
<dbReference type="InterPro" id="IPR044925">
    <property type="entry name" value="His-Me_finger_sf"/>
</dbReference>
<dbReference type="EMBL" id="BK016208">
    <property type="protein sequence ID" value="DAG02287.1"/>
    <property type="molecule type" value="Genomic_DNA"/>
</dbReference>
<feature type="domain" description="HNH nuclease" evidence="2">
    <location>
        <begin position="108"/>
        <end position="152"/>
    </location>
</feature>
<proteinExistence type="predicted"/>
<dbReference type="Gene3D" id="3.90.75.20">
    <property type="match status" value="1"/>
</dbReference>
<organism evidence="3">
    <name type="scientific">Myoviridae sp. ctRci5</name>
    <dbReference type="NCBI Taxonomy" id="2825105"/>
    <lineage>
        <taxon>Viruses</taxon>
        <taxon>Duplodnaviria</taxon>
        <taxon>Heunggongvirae</taxon>
        <taxon>Uroviricota</taxon>
        <taxon>Caudoviricetes</taxon>
    </lineage>
</organism>
<reference evidence="3" key="1">
    <citation type="journal article" date="2021" name="Proc. Natl. Acad. Sci. U.S.A.">
        <title>A Catalog of Tens of Thousands of Viruses from Human Metagenomes Reveals Hidden Associations with Chronic Diseases.</title>
        <authorList>
            <person name="Tisza M.J."/>
            <person name="Buck C.B."/>
        </authorList>
    </citation>
    <scope>NUCLEOTIDE SEQUENCE</scope>
    <source>
        <strain evidence="3">CtRci5</strain>
    </source>
</reference>
<dbReference type="InterPro" id="IPR003615">
    <property type="entry name" value="HNH_nuc"/>
</dbReference>
<keyword evidence="3" id="KW-0540">Nuclease</keyword>
<evidence type="ECO:0000259" key="2">
    <source>
        <dbReference type="Pfam" id="PF13392"/>
    </source>
</evidence>